<sequence length="175" mass="19894">MDETRLRHTHSLLTDSLKTPPVQEDDTKLLQMMNIPISSGDDSSLIEPSVPLGCDQLWETDQAVMLGIDREELIRLRVSFIFNEPGIVLEYAFARGLTAGISHTMQLESYENVGMDPSKLTLHVLKDRYCRARLLPMPALQNVERGEPKYVVSAFSTSSRRFFLLDNELDPRKSQ</sequence>
<evidence type="ECO:0000313" key="1">
    <source>
        <dbReference type="EMBL" id="KHJ95740.1"/>
    </source>
</evidence>
<gene>
    <name evidence="1" type="ORF">OESDEN_04309</name>
</gene>
<dbReference type="OrthoDB" id="10488708at2759"/>
<dbReference type="Proteomes" id="UP000053660">
    <property type="component" value="Unassembled WGS sequence"/>
</dbReference>
<dbReference type="EMBL" id="KN549867">
    <property type="protein sequence ID" value="KHJ95740.1"/>
    <property type="molecule type" value="Genomic_DNA"/>
</dbReference>
<proteinExistence type="predicted"/>
<evidence type="ECO:0000313" key="2">
    <source>
        <dbReference type="Proteomes" id="UP000053660"/>
    </source>
</evidence>
<accession>A0A0B1TK10</accession>
<dbReference type="AlphaFoldDB" id="A0A0B1TK10"/>
<keyword evidence="2" id="KW-1185">Reference proteome</keyword>
<protein>
    <submittedName>
        <fullName evidence="1">Uncharacterized protein</fullName>
    </submittedName>
</protein>
<reference evidence="1 2" key="1">
    <citation type="submission" date="2014-03" db="EMBL/GenBank/DDBJ databases">
        <title>Draft genome of the hookworm Oesophagostomum dentatum.</title>
        <authorList>
            <person name="Mitreva M."/>
        </authorList>
    </citation>
    <scope>NUCLEOTIDE SEQUENCE [LARGE SCALE GENOMIC DNA]</scope>
    <source>
        <strain evidence="1 2">OD-Hann</strain>
    </source>
</reference>
<organism evidence="1 2">
    <name type="scientific">Oesophagostomum dentatum</name>
    <name type="common">Nodular worm</name>
    <dbReference type="NCBI Taxonomy" id="61180"/>
    <lineage>
        <taxon>Eukaryota</taxon>
        <taxon>Metazoa</taxon>
        <taxon>Ecdysozoa</taxon>
        <taxon>Nematoda</taxon>
        <taxon>Chromadorea</taxon>
        <taxon>Rhabditida</taxon>
        <taxon>Rhabditina</taxon>
        <taxon>Rhabditomorpha</taxon>
        <taxon>Strongyloidea</taxon>
        <taxon>Strongylidae</taxon>
        <taxon>Oesophagostomum</taxon>
    </lineage>
</organism>
<name>A0A0B1TK10_OESDE</name>